<evidence type="ECO:0000313" key="8">
    <source>
        <dbReference type="EMBL" id="CUV27478.1"/>
    </source>
</evidence>
<dbReference type="InterPro" id="IPR018313">
    <property type="entry name" value="SBP_3_CS"/>
</dbReference>
<name>A0A0K1ZR60_RALSL</name>
<feature type="chain" id="PRO_5013456244" evidence="5">
    <location>
        <begin position="24"/>
        <end position="255"/>
    </location>
</feature>
<evidence type="ECO:0000256" key="1">
    <source>
        <dbReference type="ARBA" id="ARBA00004196"/>
    </source>
</evidence>
<organism evidence="7">
    <name type="scientific">Ralstonia solanacearum</name>
    <name type="common">Pseudomonas solanacearum</name>
    <dbReference type="NCBI Taxonomy" id="305"/>
    <lineage>
        <taxon>Bacteria</taxon>
        <taxon>Pseudomonadati</taxon>
        <taxon>Pseudomonadota</taxon>
        <taxon>Betaproteobacteria</taxon>
        <taxon>Burkholderiales</taxon>
        <taxon>Burkholderiaceae</taxon>
        <taxon>Ralstonia</taxon>
        <taxon>Ralstonia solanacearum species complex</taxon>
    </lineage>
</organism>
<dbReference type="EMBL" id="CP085044">
    <property type="protein sequence ID" value="UZF17827.1"/>
    <property type="molecule type" value="Genomic_DNA"/>
</dbReference>
<comment type="similarity">
    <text evidence="2 4">Belongs to the bacterial solute-binding protein 3 family.</text>
</comment>
<dbReference type="CDD" id="cd13530">
    <property type="entry name" value="PBP2_peptides_like"/>
    <property type="match status" value="1"/>
</dbReference>
<proteinExistence type="inferred from homology"/>
<dbReference type="Gene3D" id="3.40.190.10">
    <property type="entry name" value="Periplasmic binding protein-like II"/>
    <property type="match status" value="2"/>
</dbReference>
<dbReference type="Pfam" id="PF00497">
    <property type="entry name" value="SBP_bac_3"/>
    <property type="match status" value="1"/>
</dbReference>
<dbReference type="GO" id="GO:0030313">
    <property type="term" value="C:cell envelope"/>
    <property type="evidence" value="ECO:0007669"/>
    <property type="project" value="UniProtKB-SubCell"/>
</dbReference>
<gene>
    <name evidence="10" type="ORF">LH706_20015</name>
    <name evidence="7" type="ORF">PSS4_v1_280050</name>
    <name evidence="8" type="ORF">RUN1985_v1_70192</name>
    <name evidence="9" type="ORF">RUN215_v1_2140003</name>
</gene>
<keyword evidence="10" id="KW-0614">Plasmid</keyword>
<geneLocation type="plasmid" evidence="10">
    <name>p1</name>
</geneLocation>
<evidence type="ECO:0000256" key="3">
    <source>
        <dbReference type="ARBA" id="ARBA00022729"/>
    </source>
</evidence>
<dbReference type="PANTHER" id="PTHR35936:SF19">
    <property type="entry name" value="AMINO-ACID-BINDING PROTEIN YXEM-RELATED"/>
    <property type="match status" value="1"/>
</dbReference>
<reference evidence="7" key="1">
    <citation type="submission" date="2015-10" db="EMBL/GenBank/DDBJ databases">
        <authorList>
            <person name="Gilbert D.G."/>
        </authorList>
    </citation>
    <scope>NUCLEOTIDE SEQUENCE</scope>
    <source>
        <strain evidence="7">Phyl III-seqv23</strain>
    </source>
</reference>
<dbReference type="EMBL" id="LN899820">
    <property type="protein sequence ID" value="CUV58437.1"/>
    <property type="molecule type" value="Genomic_DNA"/>
</dbReference>
<dbReference type="EMBL" id="LN899824">
    <property type="protein sequence ID" value="CUV27478.1"/>
    <property type="molecule type" value="Genomic_DNA"/>
</dbReference>
<keyword evidence="3 5" id="KW-0732">Signal</keyword>
<dbReference type="PANTHER" id="PTHR35936">
    <property type="entry name" value="MEMBRANE-BOUND LYTIC MUREIN TRANSGLYCOSYLASE F"/>
    <property type="match status" value="1"/>
</dbReference>
<evidence type="ECO:0000313" key="10">
    <source>
        <dbReference type="EMBL" id="UZF17827.1"/>
    </source>
</evidence>
<accession>A0A0K1ZR60</accession>
<dbReference type="AlphaFoldDB" id="A0A0K1ZR60"/>
<evidence type="ECO:0000313" key="7">
    <source>
        <dbReference type="EMBL" id="CUV17237.1"/>
    </source>
</evidence>
<comment type="subcellular location">
    <subcellularLocation>
        <location evidence="1">Cell envelope</location>
    </subcellularLocation>
</comment>
<dbReference type="SMART" id="SM00062">
    <property type="entry name" value="PBPb"/>
    <property type="match status" value="1"/>
</dbReference>
<dbReference type="EMBL" id="LN899821">
    <property type="protein sequence ID" value="CUV17237.1"/>
    <property type="molecule type" value="Genomic_DNA"/>
</dbReference>
<dbReference type="PROSITE" id="PS01039">
    <property type="entry name" value="SBP_BACTERIAL_3"/>
    <property type="match status" value="1"/>
</dbReference>
<evidence type="ECO:0000259" key="6">
    <source>
        <dbReference type="SMART" id="SM00062"/>
    </source>
</evidence>
<evidence type="ECO:0000256" key="4">
    <source>
        <dbReference type="RuleBase" id="RU003744"/>
    </source>
</evidence>
<feature type="domain" description="Solute-binding protein family 3/N-terminal" evidence="6">
    <location>
        <begin position="34"/>
        <end position="251"/>
    </location>
</feature>
<protein>
    <submittedName>
        <fullName evidence="10">ABC transporter substrate-binding protein</fullName>
    </submittedName>
    <submittedName>
        <fullName evidence="7">Substrate-binding periplasmic (PBP) ABC transporter protein</fullName>
    </submittedName>
</protein>
<evidence type="ECO:0000256" key="2">
    <source>
        <dbReference type="ARBA" id="ARBA00010333"/>
    </source>
</evidence>
<dbReference type="PATRIC" id="fig|305.108.peg.3930"/>
<dbReference type="SUPFAM" id="SSF53850">
    <property type="entry name" value="Periplasmic binding protein-like II"/>
    <property type="match status" value="1"/>
</dbReference>
<feature type="signal peptide" evidence="5">
    <location>
        <begin position="1"/>
        <end position="23"/>
    </location>
</feature>
<reference evidence="10" key="2">
    <citation type="submission" date="2021-10" db="EMBL/GenBank/DDBJ databases">
        <title>Complete genome sequences of five Ralstonia solancearum strains isolated from sunflower.</title>
        <authorList>
            <person name="She X."/>
            <person name="He Z."/>
        </authorList>
    </citation>
    <scope>NUCLEOTIDE SEQUENCE</scope>
    <source>
        <strain evidence="10">RS638</strain>
        <plasmid evidence="10">p1</plasmid>
    </source>
</reference>
<dbReference type="InterPro" id="IPR001638">
    <property type="entry name" value="Solute-binding_3/MltF_N"/>
</dbReference>
<sequence>MKLATKLFAALALLASTALPAQARSYEEIKQSGKLIVATGGEFPPFNYFAGSTLTGFEIEVAQAVVKKMGLAIEWKTLSFDSLLAGLQQNRWDLVISSHGVTEARAKAVDFTSPHYCSGSSIVARDPAIRTAADLTDKVVAVQTGSTYLENVRKLAKPREIKNFPQDRDARTALSSGRADAWVTDKFVALAAIQSNPGAGLKLGSPLFVERIAAAVAKGNTALAASYNTALAETLADGTYAAISNKYFHEDIRCQ</sequence>
<evidence type="ECO:0000256" key="5">
    <source>
        <dbReference type="SAM" id="SignalP"/>
    </source>
</evidence>
<evidence type="ECO:0000313" key="9">
    <source>
        <dbReference type="EMBL" id="CUV58437.1"/>
    </source>
</evidence>